<organism evidence="8 9">
    <name type="scientific">Encephalitozoon intestinalis (strain ATCC 50506)</name>
    <name type="common">Microsporidian parasite</name>
    <name type="synonym">Septata intestinalis</name>
    <dbReference type="NCBI Taxonomy" id="876142"/>
    <lineage>
        <taxon>Eukaryota</taxon>
        <taxon>Fungi</taxon>
        <taxon>Fungi incertae sedis</taxon>
        <taxon>Microsporidia</taxon>
        <taxon>Unikaryonidae</taxon>
        <taxon>Encephalitozoon</taxon>
    </lineage>
</organism>
<sequence length="164" mass="19003">MQYKGINRMTREKILASEEFKKMRSLTQSDVIRSIQSLDSIGGLVRDTPHRFLCLVQKMGAISLDEDVIAANLGDFRPEEPLLSNSSMEMFRGNVCFIAASLLYLRLSKRFHKYESLVRSFLMDFRKVPMVDGENNKTFIYLDVLADDLLNRTRVFNVHLKKTF</sequence>
<evidence type="ECO:0000256" key="2">
    <source>
        <dbReference type="ARBA" id="ARBA00006164"/>
    </source>
</evidence>
<comment type="subcellular location">
    <subcellularLocation>
        <location evidence="1 7">Nucleus</location>
    </subcellularLocation>
</comment>
<dbReference type="AlphaFoldDB" id="E0S9J6"/>
<evidence type="ECO:0000313" key="9">
    <source>
        <dbReference type="Proteomes" id="UP000002313"/>
    </source>
</evidence>
<keyword evidence="4 7" id="KW-0747">Spliceosome</keyword>
<keyword evidence="9" id="KW-1185">Reference proteome</keyword>
<keyword evidence="6 7" id="KW-0539">Nucleus</keyword>
<comment type="similarity">
    <text evidence="2 7">Belongs to the PRP38 family.</text>
</comment>
<dbReference type="GO" id="GO:0005681">
    <property type="term" value="C:spliceosomal complex"/>
    <property type="evidence" value="ECO:0007669"/>
    <property type="project" value="UniProtKB-KW"/>
</dbReference>
<name>E0S9J6_ENCIT</name>
<evidence type="ECO:0000256" key="5">
    <source>
        <dbReference type="ARBA" id="ARBA00023187"/>
    </source>
</evidence>
<keyword evidence="5 7" id="KW-0508">mRNA splicing</keyword>
<accession>E0S9J6</accession>
<keyword evidence="3 7" id="KW-0507">mRNA processing</keyword>
<proteinExistence type="inferred from homology"/>
<dbReference type="Pfam" id="PF03371">
    <property type="entry name" value="PRP38"/>
    <property type="match status" value="1"/>
</dbReference>
<reference evidence="8 9" key="2">
    <citation type="journal article" date="2012" name="Proc. Natl. Acad. Sci. U.S.A.">
        <title>Gain and loss of multiple functionally related, horizontally transferred genes in the reduced genomes of two microsporidian parasites.</title>
        <authorList>
            <person name="Pombert J.-F."/>
            <person name="Selman M."/>
            <person name="Burki F."/>
            <person name="Bardell F.T."/>
            <person name="Farinelli L."/>
            <person name="Solter L.F."/>
            <person name="Whitman D.W."/>
            <person name="Weiss L.M."/>
            <person name="Corradi N."/>
            <person name="Keeling P.J."/>
        </authorList>
    </citation>
    <scope>NUCLEOTIDE SEQUENCE [LARGE SCALE GENOMIC DNA]</scope>
    <source>
        <strain evidence="8 9">ATCC 50506</strain>
    </source>
</reference>
<evidence type="ECO:0000256" key="7">
    <source>
        <dbReference type="RuleBase" id="RU367025"/>
    </source>
</evidence>
<comment type="function">
    <text evidence="7">Required for pre-mRNA splicing.</text>
</comment>
<gene>
    <name evidence="8" type="ORF">Eint_100550</name>
</gene>
<dbReference type="RefSeq" id="XP_003073741.1">
    <property type="nucleotide sequence ID" value="XM_003073695.1"/>
</dbReference>
<dbReference type="OrthoDB" id="190958at2759"/>
<dbReference type="EMBL" id="CP001951">
    <property type="protein sequence ID" value="ADM12381.1"/>
    <property type="molecule type" value="Genomic_DNA"/>
</dbReference>
<evidence type="ECO:0000313" key="8">
    <source>
        <dbReference type="EMBL" id="ADM12381.1"/>
    </source>
</evidence>
<dbReference type="GeneID" id="9699446"/>
<evidence type="ECO:0000256" key="4">
    <source>
        <dbReference type="ARBA" id="ARBA00022728"/>
    </source>
</evidence>
<dbReference type="InterPro" id="IPR005037">
    <property type="entry name" value="PRP38"/>
</dbReference>
<reference evidence="8 9" key="1">
    <citation type="journal article" date="2010" name="Nat. Commun.">
        <title>The complete sequence of the smallest known nuclear genome from the microsporidian Encephalitozoon intestinalis.</title>
        <authorList>
            <person name="Corradi N."/>
            <person name="Pombert J.-F."/>
            <person name="Farinelli L."/>
            <person name="Didier E.S."/>
            <person name="Keeling P.J."/>
        </authorList>
    </citation>
    <scope>NUCLEOTIDE SEQUENCE [LARGE SCALE GENOMIC DNA]</scope>
    <source>
        <strain evidence="8 9">ATCC 50506</strain>
    </source>
</reference>
<dbReference type="VEuPathDB" id="MicrosporidiaDB:Eint_100550"/>
<evidence type="ECO:0000256" key="6">
    <source>
        <dbReference type="ARBA" id="ARBA00023242"/>
    </source>
</evidence>
<evidence type="ECO:0000256" key="1">
    <source>
        <dbReference type="ARBA" id="ARBA00004123"/>
    </source>
</evidence>
<protein>
    <recommendedName>
        <fullName evidence="7">Pre-mRNA-splicing factor 38</fullName>
    </recommendedName>
</protein>
<dbReference type="KEGG" id="ein:Eint_100550"/>
<dbReference type="Proteomes" id="UP000002313">
    <property type="component" value="Chromosome X"/>
</dbReference>
<dbReference type="GO" id="GO:0000398">
    <property type="term" value="P:mRNA splicing, via spliceosome"/>
    <property type="evidence" value="ECO:0007669"/>
    <property type="project" value="UniProtKB-UniRule"/>
</dbReference>
<evidence type="ECO:0000256" key="3">
    <source>
        <dbReference type="ARBA" id="ARBA00022664"/>
    </source>
</evidence>
<dbReference type="HOGENOM" id="CLU_1618990_0_0_1"/>